<dbReference type="Gene3D" id="3.40.630.30">
    <property type="match status" value="1"/>
</dbReference>
<evidence type="ECO:0000313" key="3">
    <source>
        <dbReference type="Proteomes" id="UP000777784"/>
    </source>
</evidence>
<protein>
    <submittedName>
        <fullName evidence="2">GNAT family N-acetyltransferase</fullName>
    </submittedName>
</protein>
<dbReference type="PANTHER" id="PTHR43792:SF1">
    <property type="entry name" value="N-ACETYLTRANSFERASE DOMAIN-CONTAINING PROTEIN"/>
    <property type="match status" value="1"/>
</dbReference>
<comment type="caution">
    <text evidence="2">The sequence shown here is derived from an EMBL/GenBank/DDBJ whole genome shotgun (WGS) entry which is preliminary data.</text>
</comment>
<dbReference type="InterPro" id="IPR016181">
    <property type="entry name" value="Acyl_CoA_acyltransferase"/>
</dbReference>
<evidence type="ECO:0000313" key="2">
    <source>
        <dbReference type="EMBL" id="MBU2690930.1"/>
    </source>
</evidence>
<dbReference type="AlphaFoldDB" id="A0A948RU50"/>
<organism evidence="2 3">
    <name type="scientific">Eiseniibacteriota bacterium</name>
    <dbReference type="NCBI Taxonomy" id="2212470"/>
    <lineage>
        <taxon>Bacteria</taxon>
        <taxon>Candidatus Eiseniibacteriota</taxon>
    </lineage>
</organism>
<dbReference type="InterPro" id="IPR051531">
    <property type="entry name" value="N-acetyltransferase"/>
</dbReference>
<sequence length="167" mass="19477">MTLETSRLFLRPMTADDIDAFLVIFTDPKVMKSFDNILFTREQMTAWVTRNLEHQKIHGYGLFSVLLKEDGVLIGDCGLECQDLDGRREIELGYDFRSDYWNQGYATEAARAVRDYAFHDLKIDRLISFIRPENPASMRVAEKIDMKREREILRGGKPYWIYAQQAG</sequence>
<dbReference type="InterPro" id="IPR000182">
    <property type="entry name" value="GNAT_dom"/>
</dbReference>
<dbReference type="GO" id="GO:0016747">
    <property type="term" value="F:acyltransferase activity, transferring groups other than amino-acyl groups"/>
    <property type="evidence" value="ECO:0007669"/>
    <property type="project" value="InterPro"/>
</dbReference>
<dbReference type="PROSITE" id="PS51186">
    <property type="entry name" value="GNAT"/>
    <property type="match status" value="1"/>
</dbReference>
<dbReference type="PANTHER" id="PTHR43792">
    <property type="entry name" value="GNAT FAMILY, PUTATIVE (AFU_ORTHOLOGUE AFUA_3G00765)-RELATED-RELATED"/>
    <property type="match status" value="1"/>
</dbReference>
<dbReference type="SUPFAM" id="SSF55729">
    <property type="entry name" value="Acyl-CoA N-acyltransferases (Nat)"/>
    <property type="match status" value="1"/>
</dbReference>
<dbReference type="EMBL" id="JAHJDP010000042">
    <property type="protein sequence ID" value="MBU2690930.1"/>
    <property type="molecule type" value="Genomic_DNA"/>
</dbReference>
<gene>
    <name evidence="2" type="ORF">KJ970_08375</name>
</gene>
<proteinExistence type="predicted"/>
<dbReference type="Pfam" id="PF13302">
    <property type="entry name" value="Acetyltransf_3"/>
    <property type="match status" value="1"/>
</dbReference>
<dbReference type="Proteomes" id="UP000777784">
    <property type="component" value="Unassembled WGS sequence"/>
</dbReference>
<reference evidence="2" key="1">
    <citation type="submission" date="2021-05" db="EMBL/GenBank/DDBJ databases">
        <title>Energy efficiency and biological interactions define the core microbiome of deep oligotrophic groundwater.</title>
        <authorList>
            <person name="Mehrshad M."/>
            <person name="Lopez-Fernandez M."/>
            <person name="Bell E."/>
            <person name="Bernier-Latmani R."/>
            <person name="Bertilsson S."/>
            <person name="Dopson M."/>
        </authorList>
    </citation>
    <scope>NUCLEOTIDE SEQUENCE</scope>
    <source>
        <strain evidence="2">Modern_marine.mb.64</strain>
    </source>
</reference>
<feature type="domain" description="N-acetyltransferase" evidence="1">
    <location>
        <begin position="8"/>
        <end position="164"/>
    </location>
</feature>
<evidence type="ECO:0000259" key="1">
    <source>
        <dbReference type="PROSITE" id="PS51186"/>
    </source>
</evidence>
<accession>A0A948RU50</accession>
<name>A0A948RU50_UNCEI</name>